<dbReference type="PANTHER" id="PTHR10039:SF17">
    <property type="entry name" value="FUNGAL STAND N-TERMINAL GOODBYE DOMAIN-CONTAINING PROTEIN-RELATED"/>
    <property type="match status" value="1"/>
</dbReference>
<evidence type="ECO:0000313" key="3">
    <source>
        <dbReference type="EMBL" id="KAG5657042.1"/>
    </source>
</evidence>
<organism evidence="3 4">
    <name type="scientific">Fusarium avenaceum</name>
    <dbReference type="NCBI Taxonomy" id="40199"/>
    <lineage>
        <taxon>Eukaryota</taxon>
        <taxon>Fungi</taxon>
        <taxon>Dikarya</taxon>
        <taxon>Ascomycota</taxon>
        <taxon>Pezizomycotina</taxon>
        <taxon>Sordariomycetes</taxon>
        <taxon>Hypocreomycetidae</taxon>
        <taxon>Hypocreales</taxon>
        <taxon>Nectriaceae</taxon>
        <taxon>Fusarium</taxon>
        <taxon>Fusarium tricinctum species complex</taxon>
    </lineage>
</organism>
<dbReference type="Proteomes" id="UP000782241">
    <property type="component" value="Unassembled WGS sequence"/>
</dbReference>
<keyword evidence="1" id="KW-0677">Repeat</keyword>
<comment type="caution">
    <text evidence="3">The sequence shown here is derived from an EMBL/GenBank/DDBJ whole genome shotgun (WGS) entry which is preliminary data.</text>
</comment>
<dbReference type="InterPro" id="IPR036770">
    <property type="entry name" value="Ankyrin_rpt-contain_sf"/>
</dbReference>
<protein>
    <recommendedName>
        <fullName evidence="2">Nephrocystin 3-like N-terminal domain-containing protein</fullName>
    </recommendedName>
</protein>
<dbReference type="PANTHER" id="PTHR10039">
    <property type="entry name" value="AMELOGENIN"/>
    <property type="match status" value="1"/>
</dbReference>
<gene>
    <name evidence="3" type="ORF">KAF25_011211</name>
</gene>
<reference evidence="3" key="1">
    <citation type="submission" date="2021-04" db="EMBL/GenBank/DDBJ databases">
        <title>Draft genome of Fusarium avenaceum strain F156N33, isolated from an atmospheric sample in Virginia.</title>
        <authorList>
            <person name="Yang S."/>
            <person name="Vinatzer B.A."/>
            <person name="Coleman J."/>
        </authorList>
    </citation>
    <scope>NUCLEOTIDE SEQUENCE</scope>
    <source>
        <strain evidence="3">F156N33</strain>
    </source>
</reference>
<dbReference type="Gene3D" id="3.40.50.300">
    <property type="entry name" value="P-loop containing nucleotide triphosphate hydrolases"/>
    <property type="match status" value="1"/>
</dbReference>
<keyword evidence="4" id="KW-1185">Reference proteome</keyword>
<accession>A0A9P7H280</accession>
<feature type="domain" description="Nephrocystin 3-like N-terminal" evidence="2">
    <location>
        <begin position="265"/>
        <end position="435"/>
    </location>
</feature>
<proteinExistence type="predicted"/>
<evidence type="ECO:0000313" key="4">
    <source>
        <dbReference type="Proteomes" id="UP000782241"/>
    </source>
</evidence>
<evidence type="ECO:0000256" key="1">
    <source>
        <dbReference type="ARBA" id="ARBA00022737"/>
    </source>
</evidence>
<evidence type="ECO:0000259" key="2">
    <source>
        <dbReference type="Pfam" id="PF24883"/>
    </source>
</evidence>
<dbReference type="AlphaFoldDB" id="A0A9P7H280"/>
<dbReference type="Gene3D" id="1.25.40.20">
    <property type="entry name" value="Ankyrin repeat-containing domain"/>
    <property type="match status" value="1"/>
</dbReference>
<dbReference type="SUPFAM" id="SSF52540">
    <property type="entry name" value="P-loop containing nucleoside triphosphate hydrolases"/>
    <property type="match status" value="1"/>
</dbReference>
<dbReference type="EMBL" id="JAGPUO010000019">
    <property type="protein sequence ID" value="KAG5657042.1"/>
    <property type="molecule type" value="Genomic_DNA"/>
</dbReference>
<dbReference type="InterPro" id="IPR056884">
    <property type="entry name" value="NPHP3-like_N"/>
</dbReference>
<dbReference type="SUPFAM" id="SSF48403">
    <property type="entry name" value="Ankyrin repeat"/>
    <property type="match status" value="1"/>
</dbReference>
<dbReference type="InterPro" id="IPR027417">
    <property type="entry name" value="P-loop_NTPase"/>
</dbReference>
<name>A0A9P7H280_9HYPO</name>
<dbReference type="Pfam" id="PF24883">
    <property type="entry name" value="NPHP3_N"/>
    <property type="match status" value="1"/>
</dbReference>
<sequence>MMLRNTSWAFGKAHHKSGCADRWAAQPMHNQQNRPPNIHSLLDPPLYFIHFTNLGLLNSAAVSLARSTATMAEAVGIIAASGQFVEQSIKIFKLAKKVQNKFVDAPDELEDWRNELETLQRIVDEIIKTPALHTDNLERIVTECKRVGEKLLDLFCNIDFKESDSFAHKSWRVAVSLAKEEKIHELFNSLERWKLTLNTEISSSGLIQLAKVNDNSARTACALDGIKQSFRPGTDEDNCLRSLFVTDTLGDREGLVTIKGHRTPGTFEWILNTNQYETWVASQNGLLWISGPPGKGKTMISIFLSKLLEIDKPVDTVIWFFCDNKTASRNSAVNVVRGLMTQLIMKHPRVLSFLLPAWKVQQEKTFQANSFETLWRIFLDMLAALENEKVYCVLDALDECDEESLSTLLFKIKTLFDPSRDNEERKCLRLIIASREHPLSLTQNLSAFSRISLDDLDHDIQLYIAEKVDHLTRLKNIQGSPLQQRIESALREGAEGTFLWVSYVAQDLEQKTIDEIEAALTQLPRGLYAIYDRIISSVKTETQGHIVELLRWILLAARPLEISELCDAIRVKRTDFLTREQVCLGYVQSCGHLLQLQTWGKDRRMWVACQQYGMNSVQDSQGTIAIGQLRATFLHQSAKDFFLGQEGTNMPFHILADTEEGHTVVIERLFALLEGGLCSRALDMPSKQAPLTLYAVNELTFHIRQLSKNVRSLIQRNERFFCKTSNLRDSWWRYKQTPRSTSMKNVPLLHIACEENLYYVVRALLQTSKTLKRLLIVYLQQSQLSINAQDNRGRSPLYAFCIKPRLDDWNYIFDIRMLLDFGADRHLEDKDGKTAPDATISAQFEMMTRGHFAIGSEVRIFDETVKLLASYSTVAIDPRKVDLHHDSRKCTNSSKMCLPFGGSRNSRNSGGMMGARPVKEVHHHHHGGGGRMGGGMGMGGGRMGGGGMGGGRMGGGRMGGGGGMLGGMMGGGRRMGGRRC</sequence>